<evidence type="ECO:0000256" key="1">
    <source>
        <dbReference type="SAM" id="Coils"/>
    </source>
</evidence>
<gene>
    <name evidence="4" type="primary">COBL</name>
</gene>
<feature type="compositionally biased region" description="Polar residues" evidence="2">
    <location>
        <begin position="1259"/>
        <end position="1268"/>
    </location>
</feature>
<dbReference type="SMART" id="SM00246">
    <property type="entry name" value="WH2"/>
    <property type="match status" value="3"/>
</dbReference>
<dbReference type="Bgee" id="ENSACAG00000008550">
    <property type="expression patterns" value="Expressed in ovary and 7 other cell types or tissues"/>
</dbReference>
<dbReference type="PROSITE" id="PS51082">
    <property type="entry name" value="WH2"/>
    <property type="match status" value="3"/>
</dbReference>
<dbReference type="Ensembl" id="ENSACAT00000008531.4">
    <property type="protein sequence ID" value="ENSACAP00000008350.3"/>
    <property type="gene ID" value="ENSACAG00000008550.4"/>
</dbReference>
<proteinExistence type="predicted"/>
<feature type="coiled-coil region" evidence="1">
    <location>
        <begin position="582"/>
        <end position="609"/>
    </location>
</feature>
<keyword evidence="1" id="KW-0175">Coiled coil</keyword>
<dbReference type="GO" id="GO:0005886">
    <property type="term" value="C:plasma membrane"/>
    <property type="evidence" value="ECO:0000318"/>
    <property type="project" value="GO_Central"/>
</dbReference>
<sequence>METTGLQRGGRRMKARAPPPPNHPPTPCKVNNEHNLSAELGKLPNQSVIDMKENLIKRTVDFTVIFPDGEEQKETVPGSKAVMDLLVDLCSQHHLNPAHHILELQSWETQYPLNYKPNTMIGILDVQKIVLKEKVPEEKFKQPALKIPEKTVRLVVNYLKTQKAVVRVNPEVPLHYIIPAICEKCEVSQEHLVLLRDTFTGEELELTKSLNELGIKELYAWDRKKVLPTRAQSEPSLNYRERRHFSTTGEITEKEKNRFLGFFKTNKRNNKAEENLTVMMDWDYGSEEPLKATAASEQSLDEAITVLHSSSVSSYSVPLGPSLSVGNVSAVTGSTEIKKRRAPPPPAILSQLPSVETNRDENNLSQQMSQSSSQNGLQKKKRRAPPPPIPPMPNRMEDQRKSTVGHGRPVPQKPPRGNTRDPPQLVIPPPPPYPPLDRDSMGSTILYSEADVSDPIKLVPKHNLQASYDIQSMDNIVLELSETDETISVNSCFASEDSTEDSDVTSSPSDILSLNSQNGSISSRSKSVDAQETEMIPVLVPEVCSMMDDSFNSDHSENIYQRDRCVIEVIDTKVEDSDTSIAARLEDTLAELDKDLAAIEDMHDTSENESLSCAPIPLSQAAETAQDVLLPVPVTIIDEIPEADIKIQPSREEERCLFSMEEANEDISVQSICLGEETNENNNSGSFTEGNVDHVSPCLCEDLLPQQSPKEDVRHQTEKEQKYDSDIYVSSCKEKNNHSCQEVMSQNETNSEESKSKVIASSLGFMNKLYEQRSKEDVRLLNKENTQEELPSKMKIDLEFRHASEKKFNKKEASILPSIWCHRIDNGLPDYEPKIGLTTFKVIPPKPDVKYFDRDVSLSTGAIKIDELGNLVTPNAVDTGKVTGNKTSNDSQDTLIRTANTPWKSNSMKKQLEEFPVDHSTKPVVINHSKPFNKISNTNLDCLISMKRTISSPFDSTAVKNNTEPEKTKPPVIATESSVKTVRDPVLSTDKTVLRLQKPQRRTSSHYLASIIAKYIDSSQFETNQERHSKGEETSNEKGIEQVPQKCINVPRCYSVETQSAKVEETYSSCRKTVSNVVPLGVHSRISNNTINIKLPYQTKSSNCYSAPSSTTLSKNSSIPEKEPISGSMQKAIIRQIPPVLNQKKEKTAQASPPFFRRSSDVPSSSMKPTLEHPFITGSSASLDTLTVSHMISNKNEKHGDSCTRNEPEFNNDITYDVFGPKKKFKPVIQKPVPKDMSLHSALMEAIQTAGGREKLRKSSPSTRSGTQKKPLFIEPENERSSLLAAIRQHNGISGLRKSSSSASEELQSFHNAEILLQNEKASIPEPQCNQLPLPPKRHTTTQLPLPPPQSSLLLTKKIPKSFTNEMTKNTEDTRQALMEAIRSGAGAARLRKVPLLV</sequence>
<feature type="region of interest" description="Disordered" evidence="2">
    <location>
        <begin position="1249"/>
        <end position="1276"/>
    </location>
</feature>
<feature type="domain" description="WH2" evidence="3">
    <location>
        <begin position="1279"/>
        <end position="1299"/>
    </location>
</feature>
<dbReference type="GO" id="GO:0001757">
    <property type="term" value="P:somite specification"/>
    <property type="evidence" value="ECO:0007669"/>
    <property type="project" value="Ensembl"/>
</dbReference>
<dbReference type="OrthoDB" id="8882621at2759"/>
<feature type="domain" description="WH2" evidence="3">
    <location>
        <begin position="1239"/>
        <end position="1259"/>
    </location>
</feature>
<feature type="compositionally biased region" description="Low complexity" evidence="2">
    <location>
        <begin position="365"/>
        <end position="374"/>
    </location>
</feature>
<dbReference type="PANTHER" id="PTHR47008:SF1">
    <property type="entry name" value="PROTEIN CORDON-BLEU"/>
    <property type="match status" value="1"/>
</dbReference>
<evidence type="ECO:0000313" key="4">
    <source>
        <dbReference type="Ensembl" id="ENSACAP00000008350.3"/>
    </source>
</evidence>
<dbReference type="GO" id="GO:0001726">
    <property type="term" value="C:ruffle"/>
    <property type="evidence" value="ECO:0000318"/>
    <property type="project" value="GO_Central"/>
</dbReference>
<dbReference type="PANTHER" id="PTHR47008">
    <property type="entry name" value="PROTEIN CORDON-BLEU"/>
    <property type="match status" value="1"/>
</dbReference>
<dbReference type="GO" id="GO:0003785">
    <property type="term" value="F:actin monomer binding"/>
    <property type="evidence" value="ECO:0000318"/>
    <property type="project" value="GO_Central"/>
</dbReference>
<dbReference type="GO" id="GO:1900029">
    <property type="term" value="P:positive regulation of ruffle assembly"/>
    <property type="evidence" value="ECO:0007669"/>
    <property type="project" value="Ensembl"/>
</dbReference>
<name>G1KHX0_ANOCA</name>
<feature type="compositionally biased region" description="Pro residues" evidence="2">
    <location>
        <begin position="425"/>
        <end position="435"/>
    </location>
</feature>
<dbReference type="GeneTree" id="ENSGT00530000063608"/>
<reference evidence="4 5" key="1">
    <citation type="submission" date="2009-12" db="EMBL/GenBank/DDBJ databases">
        <title>The Genome Sequence of Anolis carolinensis (Green Anole Lizard).</title>
        <authorList>
            <consortium name="The Genome Sequencing Platform"/>
            <person name="Di Palma F."/>
            <person name="Alfoldi J."/>
            <person name="Heiman D."/>
            <person name="Young S."/>
            <person name="Grabherr M."/>
            <person name="Johnson J."/>
            <person name="Lander E.S."/>
            <person name="Lindblad-Toh K."/>
        </authorList>
    </citation>
    <scope>NUCLEOTIDE SEQUENCE [LARGE SCALE GENOMIC DNA]</scope>
    <source>
        <strain evidence="4 5">JBL SC #1</strain>
    </source>
</reference>
<dbReference type="InParanoid" id="G1KHX0"/>
<dbReference type="GO" id="GO:0051639">
    <property type="term" value="P:actin filament network formation"/>
    <property type="evidence" value="ECO:0000318"/>
    <property type="project" value="GO_Central"/>
</dbReference>
<dbReference type="InterPro" id="IPR039895">
    <property type="entry name" value="COBL-like"/>
</dbReference>
<dbReference type="CDD" id="cd21800">
    <property type="entry name" value="WH2_Wb_Cobl"/>
    <property type="match status" value="1"/>
</dbReference>
<dbReference type="CDD" id="cd21799">
    <property type="entry name" value="WH2_Wa_Cobl"/>
    <property type="match status" value="1"/>
</dbReference>
<feature type="region of interest" description="Disordered" evidence="2">
    <location>
        <begin position="1144"/>
        <end position="1167"/>
    </location>
</feature>
<dbReference type="HOGENOM" id="CLU_006259_0_0_1"/>
<dbReference type="GO" id="GO:0001889">
    <property type="term" value="P:liver development"/>
    <property type="evidence" value="ECO:0007669"/>
    <property type="project" value="Ensembl"/>
</dbReference>
<evidence type="ECO:0000313" key="5">
    <source>
        <dbReference type="Proteomes" id="UP000001646"/>
    </source>
</evidence>
<reference evidence="4" key="2">
    <citation type="submission" date="2025-08" db="UniProtKB">
        <authorList>
            <consortium name="Ensembl"/>
        </authorList>
    </citation>
    <scope>IDENTIFICATION</scope>
</reference>
<evidence type="ECO:0000256" key="2">
    <source>
        <dbReference type="SAM" id="MobiDB-lite"/>
    </source>
</evidence>
<reference evidence="4" key="3">
    <citation type="submission" date="2025-09" db="UniProtKB">
        <authorList>
            <consortium name="Ensembl"/>
        </authorList>
    </citation>
    <scope>IDENTIFICATION</scope>
</reference>
<dbReference type="GO" id="GO:0048669">
    <property type="term" value="P:collateral sprouting in absence of injury"/>
    <property type="evidence" value="ECO:0007669"/>
    <property type="project" value="Ensembl"/>
</dbReference>
<feature type="compositionally biased region" description="Pro residues" evidence="2">
    <location>
        <begin position="17"/>
        <end position="27"/>
    </location>
</feature>
<feature type="compositionally biased region" description="Polar residues" evidence="2">
    <location>
        <begin position="512"/>
        <end position="528"/>
    </location>
</feature>
<dbReference type="Gene3D" id="3.10.20.90">
    <property type="entry name" value="Phosphatidylinositol 3-kinase Catalytic Subunit, Chain A, domain 1"/>
    <property type="match status" value="1"/>
</dbReference>
<dbReference type="GO" id="GO:0000578">
    <property type="term" value="P:embryonic axis specification"/>
    <property type="evidence" value="ECO:0007669"/>
    <property type="project" value="Ensembl"/>
</dbReference>
<dbReference type="GO" id="GO:0030041">
    <property type="term" value="P:actin filament polymerization"/>
    <property type="evidence" value="ECO:0000318"/>
    <property type="project" value="GO_Central"/>
</dbReference>
<dbReference type="Pfam" id="PF09469">
    <property type="entry name" value="Cobl"/>
    <property type="match status" value="1"/>
</dbReference>
<dbReference type="STRING" id="28377.ENSACAP00000008350"/>
<dbReference type="GO" id="GO:0048471">
    <property type="term" value="C:perinuclear region of cytoplasm"/>
    <property type="evidence" value="ECO:0000318"/>
    <property type="project" value="GO_Central"/>
</dbReference>
<feature type="region of interest" description="Disordered" evidence="2">
    <location>
        <begin position="493"/>
        <end position="528"/>
    </location>
</feature>
<dbReference type="InterPro" id="IPR019025">
    <property type="entry name" value="Cordon-bleu_ubiquitin_domain"/>
</dbReference>
<dbReference type="GO" id="GO:0005884">
    <property type="term" value="C:actin filament"/>
    <property type="evidence" value="ECO:0007669"/>
    <property type="project" value="Ensembl"/>
</dbReference>
<dbReference type="Proteomes" id="UP000001646">
    <property type="component" value="Chromosome 6"/>
</dbReference>
<dbReference type="GO" id="GO:1900006">
    <property type="term" value="P:positive regulation of dendrite development"/>
    <property type="evidence" value="ECO:0007669"/>
    <property type="project" value="Ensembl"/>
</dbReference>
<dbReference type="CDD" id="cd21801">
    <property type="entry name" value="WH2_Wc_Cobl"/>
    <property type="match status" value="1"/>
</dbReference>
<dbReference type="eggNOG" id="ENOG502QTAY">
    <property type="taxonomic scope" value="Eukaryota"/>
</dbReference>
<dbReference type="GO" id="GO:0033504">
    <property type="term" value="P:floor plate development"/>
    <property type="evidence" value="ECO:0007669"/>
    <property type="project" value="Ensembl"/>
</dbReference>
<feature type="region of interest" description="Disordered" evidence="2">
    <location>
        <begin position="333"/>
        <end position="441"/>
    </location>
</feature>
<dbReference type="GO" id="GO:0001843">
    <property type="term" value="P:neural tube closure"/>
    <property type="evidence" value="ECO:0007669"/>
    <property type="project" value="Ensembl"/>
</dbReference>
<dbReference type="Pfam" id="PF02205">
    <property type="entry name" value="WH2"/>
    <property type="match status" value="1"/>
</dbReference>
<accession>G1KHX0</accession>
<dbReference type="GO" id="GO:0043025">
    <property type="term" value="C:neuronal cell body"/>
    <property type="evidence" value="ECO:0000318"/>
    <property type="project" value="GO_Central"/>
</dbReference>
<feature type="region of interest" description="Disordered" evidence="2">
    <location>
        <begin position="1"/>
        <end position="28"/>
    </location>
</feature>
<organism evidence="4 5">
    <name type="scientific">Anolis carolinensis</name>
    <name type="common">Green anole</name>
    <name type="synonym">American chameleon</name>
    <dbReference type="NCBI Taxonomy" id="28377"/>
    <lineage>
        <taxon>Eukaryota</taxon>
        <taxon>Metazoa</taxon>
        <taxon>Chordata</taxon>
        <taxon>Craniata</taxon>
        <taxon>Vertebrata</taxon>
        <taxon>Euteleostomi</taxon>
        <taxon>Lepidosauria</taxon>
        <taxon>Squamata</taxon>
        <taxon>Bifurcata</taxon>
        <taxon>Unidentata</taxon>
        <taxon>Episquamata</taxon>
        <taxon>Toxicofera</taxon>
        <taxon>Iguania</taxon>
        <taxon>Dactyloidae</taxon>
        <taxon>Anolis</taxon>
    </lineage>
</organism>
<keyword evidence="5" id="KW-1185">Reference proteome</keyword>
<dbReference type="GO" id="GO:1990357">
    <property type="term" value="C:terminal web"/>
    <property type="evidence" value="ECO:0000318"/>
    <property type="project" value="GO_Central"/>
</dbReference>
<dbReference type="GO" id="GO:0048565">
    <property type="term" value="P:digestive tract development"/>
    <property type="evidence" value="ECO:0007669"/>
    <property type="project" value="Ensembl"/>
</dbReference>
<dbReference type="GO" id="GO:0044295">
    <property type="term" value="C:axonal growth cone"/>
    <property type="evidence" value="ECO:0000318"/>
    <property type="project" value="GO_Central"/>
</dbReference>
<dbReference type="GO" id="GO:0044294">
    <property type="term" value="C:dendritic growth cone"/>
    <property type="evidence" value="ECO:0000318"/>
    <property type="project" value="GO_Central"/>
</dbReference>
<feature type="domain" description="WH2" evidence="3">
    <location>
        <begin position="1374"/>
        <end position="1394"/>
    </location>
</feature>
<dbReference type="GO" id="GO:0030903">
    <property type="term" value="P:notochord development"/>
    <property type="evidence" value="ECO:0007669"/>
    <property type="project" value="Ensembl"/>
</dbReference>
<dbReference type="InterPro" id="IPR003124">
    <property type="entry name" value="WH2_dom"/>
</dbReference>
<protein>
    <submittedName>
        <fullName evidence="4">Cordon-bleu WH2 repeat protein</fullName>
    </submittedName>
</protein>
<evidence type="ECO:0000259" key="3">
    <source>
        <dbReference type="PROSITE" id="PS51082"/>
    </source>
</evidence>